<keyword evidence="1" id="KW-0472">Membrane</keyword>
<keyword evidence="1" id="KW-1133">Transmembrane helix</keyword>
<evidence type="ECO:0008006" key="3">
    <source>
        <dbReference type="Google" id="ProtNLM"/>
    </source>
</evidence>
<gene>
    <name evidence="2" type="ORF">A45J_0469</name>
</gene>
<dbReference type="InterPro" id="IPR019088">
    <property type="entry name" value="CHP02186-rel_TM"/>
</dbReference>
<dbReference type="AlphaFoldDB" id="A0A5J4KU14"/>
<dbReference type="EMBL" id="BLAB01000001">
    <property type="protein sequence ID" value="GER92744.1"/>
    <property type="molecule type" value="Genomic_DNA"/>
</dbReference>
<sequence length="262" mass="29160">MNRKFQTSNFKLFIYISLFLLILAGQAFADLTVDANHSHIKIDFFYHGSTMSVRGTSDPGVDLIIKLSSPEGHETLKQKGKVAGVLWMNVGTLNIEDVPGVYFLHSTKRIEDILNAEEMQKYVIGYAALAKHIRINPIANNEDKDRWFKEFVKFKENSKLYSTSTGKISFTEKDGKGSYYILTDWPYQVPPGIYTVTVYAVKDRHVVETAQTNIMVEQVGIVRTLASMAKNNGAVYGIISIVVALIAGFGVGIIFRKGGGAH</sequence>
<protein>
    <recommendedName>
        <fullName evidence="3">Transmembrane protein</fullName>
    </recommendedName>
</protein>
<proteinExistence type="predicted"/>
<reference evidence="2" key="1">
    <citation type="submission" date="2019-10" db="EMBL/GenBank/DDBJ databases">
        <title>Metagenomic sequencing of thiosulfate-disproportionating enrichment culture.</title>
        <authorList>
            <person name="Umezawa K."/>
            <person name="Kojima H."/>
            <person name="Fukui M."/>
        </authorList>
    </citation>
    <scope>NUCLEOTIDE SEQUENCE</scope>
    <source>
        <strain evidence="2">45J</strain>
    </source>
</reference>
<evidence type="ECO:0000256" key="1">
    <source>
        <dbReference type="SAM" id="Phobius"/>
    </source>
</evidence>
<evidence type="ECO:0000313" key="2">
    <source>
        <dbReference type="EMBL" id="GER92744.1"/>
    </source>
</evidence>
<organism evidence="2">
    <name type="scientific">hot springs metagenome</name>
    <dbReference type="NCBI Taxonomy" id="433727"/>
    <lineage>
        <taxon>unclassified sequences</taxon>
        <taxon>metagenomes</taxon>
        <taxon>ecological metagenomes</taxon>
    </lineage>
</organism>
<dbReference type="Pfam" id="PF09608">
    <property type="entry name" value="Alph_Pro_TM"/>
    <property type="match status" value="1"/>
</dbReference>
<keyword evidence="1" id="KW-0812">Transmembrane</keyword>
<accession>A0A5J4KU14</accession>
<comment type="caution">
    <text evidence="2">The sequence shown here is derived from an EMBL/GenBank/DDBJ whole genome shotgun (WGS) entry which is preliminary data.</text>
</comment>
<name>A0A5J4KU14_9ZZZZ</name>
<feature type="transmembrane region" description="Helical" evidence="1">
    <location>
        <begin position="233"/>
        <end position="255"/>
    </location>
</feature>